<evidence type="ECO:0000313" key="4">
    <source>
        <dbReference type="Proteomes" id="UP001359559"/>
    </source>
</evidence>
<dbReference type="SUPFAM" id="SSF56801">
    <property type="entry name" value="Acetyl-CoA synthetase-like"/>
    <property type="match status" value="1"/>
</dbReference>
<dbReference type="PROSITE" id="PS00455">
    <property type="entry name" value="AMP_BINDING"/>
    <property type="match status" value="1"/>
</dbReference>
<comment type="caution">
    <text evidence="3">The sequence shown here is derived from an EMBL/GenBank/DDBJ whole genome shotgun (WGS) entry which is preliminary data.</text>
</comment>
<dbReference type="AlphaFoldDB" id="A0AAN9J9K2"/>
<dbReference type="InterPro" id="IPR020459">
    <property type="entry name" value="AMP-binding"/>
</dbReference>
<reference evidence="3 4" key="1">
    <citation type="submission" date="2024-01" db="EMBL/GenBank/DDBJ databases">
        <title>The genomes of 5 underutilized Papilionoideae crops provide insights into root nodulation and disease resistance.</title>
        <authorList>
            <person name="Yuan L."/>
        </authorList>
    </citation>
    <scope>NUCLEOTIDE SEQUENCE [LARGE SCALE GENOMIC DNA]</scope>
    <source>
        <strain evidence="3">LY-2023</strain>
        <tissue evidence="3">Leaf</tissue>
    </source>
</reference>
<gene>
    <name evidence="3" type="ORF">RJT34_17096</name>
</gene>
<keyword evidence="4" id="KW-1185">Reference proteome</keyword>
<accession>A0AAN9J9K2</accession>
<comment type="similarity">
    <text evidence="1">Belongs to the ATP-dependent AMP-binding enzyme family.</text>
</comment>
<dbReference type="InterPro" id="IPR000873">
    <property type="entry name" value="AMP-dep_synth/lig_dom"/>
</dbReference>
<dbReference type="InterPro" id="IPR042099">
    <property type="entry name" value="ANL_N_sf"/>
</dbReference>
<evidence type="ECO:0000313" key="3">
    <source>
        <dbReference type="EMBL" id="KAK7294209.1"/>
    </source>
</evidence>
<evidence type="ECO:0000259" key="2">
    <source>
        <dbReference type="Pfam" id="PF00501"/>
    </source>
</evidence>
<dbReference type="PANTHER" id="PTHR43201">
    <property type="entry name" value="ACYL-COA SYNTHETASE"/>
    <property type="match status" value="1"/>
</dbReference>
<dbReference type="Pfam" id="PF00501">
    <property type="entry name" value="AMP-binding"/>
    <property type="match status" value="1"/>
</dbReference>
<dbReference type="Proteomes" id="UP001359559">
    <property type="component" value="Unassembled WGS sequence"/>
</dbReference>
<feature type="domain" description="AMP-dependent synthetase/ligase" evidence="2">
    <location>
        <begin position="66"/>
        <end position="281"/>
    </location>
</feature>
<sequence>MSRSFKTFNKHFNLFAFHKRPPSIPLSSLTSFHHPNAYPTFSFSLFHHLSFSASAASLMEVVKAIAKQEHAHIAIRADQKSYSYKQLISSAQKISNLLCGSDVKTGNLGGARIGIIAKPSAEFVAGILGIWLSGGVAVPLATSYPEVELLYVINNSDVSAILSTEDHSELLQSIANKSSSQFFNLPLVTNNSSENSRDEHSQNGKIYADKISLDSIGRSNEDPALILYTSGTTGKPKGVVHTHRSIIAQVQTLTEAWEYTSADQFLHCLPLHHIHESFYIYIIECFSN</sequence>
<dbReference type="Gene3D" id="3.40.50.12780">
    <property type="entry name" value="N-terminal domain of ligase-like"/>
    <property type="match status" value="1"/>
</dbReference>
<dbReference type="EMBL" id="JAYKXN010000004">
    <property type="protein sequence ID" value="KAK7294209.1"/>
    <property type="molecule type" value="Genomic_DNA"/>
</dbReference>
<protein>
    <recommendedName>
        <fullName evidence="2">AMP-dependent synthetase/ligase domain-containing protein</fullName>
    </recommendedName>
</protein>
<dbReference type="PANTHER" id="PTHR43201:SF8">
    <property type="entry name" value="ACYL-COA SYNTHETASE FAMILY MEMBER 3"/>
    <property type="match status" value="1"/>
</dbReference>
<dbReference type="PRINTS" id="PR00154">
    <property type="entry name" value="AMPBINDING"/>
</dbReference>
<dbReference type="GO" id="GO:0031956">
    <property type="term" value="F:medium-chain fatty acid-CoA ligase activity"/>
    <property type="evidence" value="ECO:0007669"/>
    <property type="project" value="TreeGrafter"/>
</dbReference>
<dbReference type="GO" id="GO:0006631">
    <property type="term" value="P:fatty acid metabolic process"/>
    <property type="evidence" value="ECO:0007669"/>
    <property type="project" value="TreeGrafter"/>
</dbReference>
<name>A0AAN9J9K2_CLITE</name>
<dbReference type="InterPro" id="IPR020845">
    <property type="entry name" value="AMP-binding_CS"/>
</dbReference>
<evidence type="ECO:0000256" key="1">
    <source>
        <dbReference type="ARBA" id="ARBA00006432"/>
    </source>
</evidence>
<organism evidence="3 4">
    <name type="scientific">Clitoria ternatea</name>
    <name type="common">Butterfly pea</name>
    <dbReference type="NCBI Taxonomy" id="43366"/>
    <lineage>
        <taxon>Eukaryota</taxon>
        <taxon>Viridiplantae</taxon>
        <taxon>Streptophyta</taxon>
        <taxon>Embryophyta</taxon>
        <taxon>Tracheophyta</taxon>
        <taxon>Spermatophyta</taxon>
        <taxon>Magnoliopsida</taxon>
        <taxon>eudicotyledons</taxon>
        <taxon>Gunneridae</taxon>
        <taxon>Pentapetalae</taxon>
        <taxon>rosids</taxon>
        <taxon>fabids</taxon>
        <taxon>Fabales</taxon>
        <taxon>Fabaceae</taxon>
        <taxon>Papilionoideae</taxon>
        <taxon>50 kb inversion clade</taxon>
        <taxon>NPAAA clade</taxon>
        <taxon>indigoferoid/millettioid clade</taxon>
        <taxon>Phaseoleae</taxon>
        <taxon>Clitoria</taxon>
    </lineage>
</organism>
<proteinExistence type="inferred from homology"/>